<feature type="compositionally biased region" description="Polar residues" evidence="4">
    <location>
        <begin position="53"/>
        <end position="76"/>
    </location>
</feature>
<sequence length="1203" mass="132038">MSTKAANYLHQLDRARCDGNWSAVPELVRKVRKHAPERACLALTAETECSIANATLPSSQPNRPSTDEPASTQATSAHADYSNRLPALLDSIEKETHYVEDRFQARVCVGWLHWTVAEYTQAASQLPKGLNQADSQLDGAESLTEWTAVCALKSAFLRADCLNRDYSRHEALDAFKSGLPALAKAWSGQGAGQQLKEWSEMYLTEYCMLSSEALNEGDVSLEDHNALACYRSWARYWEVHSAAAGYASKGSTPRRRVWKEYYVALSRIIEQDLPFPTGYLSKITNEMSARTQLRDELKTTEAAYQNLLFSEMSFPRADEERAEVEELVTLAVKNWSILCGRGWRESDLGPGGRISASHRVLDLLYKAATKTFQSTSVLRSLFLVHMAVGEFDLAFKAFDSYLGIVKKVKARVEKTGQYEPSLDTDGVVLQTMAQAVITLCQYGGAQSAEKARHLASELEDLLATLPQLKSAENGDGTASGGPQHGDKAGLLHPPVAPHIVALSWQAIGLSHANWSRITREAASRTEIQGRAIRCLRRSLAAEYGRSKDIRSYFSLGLLLAERREITAAIEVVKTALVSSKGKEGQHHLHYGQYWQERSLIPMWHLLSLLLSARQDFAMASRACEGALEQFKDPAVLFGKETSSFRSEHLNDVEGKVPTHDSPKGLVDEMDDMEKEAILEVKMTQLSLVELLEGPDVAVNASSELLVLFARLFGSFATPAQTLKPPKPAEPPKTSGTLRSIKGSIFGGRDRSRPPTRQTSGATTLANPTAPPTVSEEPSESTASDARPPTAKTVNSAMPSIQVTGDGEGKPTRSESTTRARRSDSRTRNSLRKKERSVSRRRRSSATAPSQPELVDGEPFFTPAAGAERDQSDFFTNAGKRQPSSMSSFSRGPTLPTLNSYLSTVSKTSDRGELVADDTHPPTDILPLVQLSKDKARFRRTSILIRVWLMIAGFYRRADLYDQCKAAVAEAQKLVQGLEADARQEPSASPVQGEGWAERKSVEDLRGDVYSELGHLAFAEGDPYQARSEFETALMHAPDHPSAIVGLSDILLDVYAEVLRPTPPTPAPAAADSTAMCSHKAAEDTPKTLPTHPLGLRSTPIPHTQPQVTSQTSVSDDLPAPYKATCLPLSDRLAARDRAYTLLSGLTRLGTGWNCSDAWFSLARAYEESGQEEKAKEVLWWCVELEEGRGVREWDCLGGGGYVL</sequence>
<comment type="caution">
    <text evidence="5">The sequence shown here is derived from an EMBL/GenBank/DDBJ whole genome shotgun (WGS) entry which is preliminary data.</text>
</comment>
<dbReference type="InterPro" id="IPR019734">
    <property type="entry name" value="TPR_rpt"/>
</dbReference>
<evidence type="ECO:0000256" key="2">
    <source>
        <dbReference type="ARBA" id="ARBA00038251"/>
    </source>
</evidence>
<name>A0A9P9Y5N6_9HYPO</name>
<dbReference type="SMART" id="SM00028">
    <property type="entry name" value="TPR"/>
    <property type="match status" value="5"/>
</dbReference>
<comment type="similarity">
    <text evidence="2">Belongs to the YPP1 family.</text>
</comment>
<comment type="function">
    <text evidence="1">Involved in endocytosis.</text>
</comment>
<dbReference type="PANTHER" id="PTHR23083">
    <property type="entry name" value="TETRATRICOPEPTIDE REPEAT PROTEIN, TPR"/>
    <property type="match status" value="1"/>
</dbReference>
<dbReference type="InterPro" id="IPR011990">
    <property type="entry name" value="TPR-like_helical_dom_sf"/>
</dbReference>
<dbReference type="PANTHER" id="PTHR23083:SF464">
    <property type="entry name" value="TETRATRICOPEPTIDE REPEAT DOMAIN 7, ISOFORM A"/>
    <property type="match status" value="1"/>
</dbReference>
<dbReference type="GeneID" id="75828334"/>
<evidence type="ECO:0000256" key="3">
    <source>
        <dbReference type="PROSITE-ProRule" id="PRU00339"/>
    </source>
</evidence>
<protein>
    <submittedName>
        <fullName evidence="5">Cargo-transport protein-like protein</fullName>
    </submittedName>
</protein>
<feature type="region of interest" description="Disordered" evidence="4">
    <location>
        <begin position="718"/>
        <end position="869"/>
    </location>
</feature>
<dbReference type="Gene3D" id="1.25.40.10">
    <property type="entry name" value="Tetratricopeptide repeat domain"/>
    <property type="match status" value="2"/>
</dbReference>
<feature type="compositionally biased region" description="Basic and acidic residues" evidence="4">
    <location>
        <begin position="806"/>
        <end position="826"/>
    </location>
</feature>
<dbReference type="EMBL" id="JAGIXG020000006">
    <property type="protein sequence ID" value="KAI6783941.1"/>
    <property type="molecule type" value="Genomic_DNA"/>
</dbReference>
<dbReference type="OrthoDB" id="29013at2759"/>
<organism evidence="5 6">
    <name type="scientific">Emericellopsis cladophorae</name>
    <dbReference type="NCBI Taxonomy" id="2686198"/>
    <lineage>
        <taxon>Eukaryota</taxon>
        <taxon>Fungi</taxon>
        <taxon>Dikarya</taxon>
        <taxon>Ascomycota</taxon>
        <taxon>Pezizomycotina</taxon>
        <taxon>Sordariomycetes</taxon>
        <taxon>Hypocreomycetidae</taxon>
        <taxon>Hypocreales</taxon>
        <taxon>Bionectriaceae</taxon>
        <taxon>Emericellopsis</taxon>
    </lineage>
</organism>
<gene>
    <name evidence="5" type="ORF">J7T54_001817</name>
</gene>
<feature type="region of interest" description="Disordered" evidence="4">
    <location>
        <begin position="53"/>
        <end position="77"/>
    </location>
</feature>
<evidence type="ECO:0000256" key="4">
    <source>
        <dbReference type="SAM" id="MobiDB-lite"/>
    </source>
</evidence>
<reference evidence="5" key="2">
    <citation type="submission" date="2022-07" db="EMBL/GenBank/DDBJ databases">
        <authorList>
            <person name="Goncalves M.F.M."/>
            <person name="Hilario S."/>
            <person name="Van De Peer Y."/>
            <person name="Esteves A.C."/>
            <person name="Alves A."/>
        </authorList>
    </citation>
    <scope>NUCLEOTIDE SEQUENCE</scope>
    <source>
        <strain evidence="5">MUM 19.33</strain>
    </source>
</reference>
<dbReference type="RefSeq" id="XP_051364797.1">
    <property type="nucleotide sequence ID" value="XM_051503855.1"/>
</dbReference>
<reference evidence="5" key="1">
    <citation type="journal article" date="2021" name="J Fungi (Basel)">
        <title>Genomic and Metabolomic Analyses of the Marine Fungus Emericellopsis cladophorae: Insights into Saltwater Adaptability Mechanisms and Its Biosynthetic Potential.</title>
        <authorList>
            <person name="Goncalves M.F.M."/>
            <person name="Hilario S."/>
            <person name="Van de Peer Y."/>
            <person name="Esteves A.C."/>
            <person name="Alves A."/>
        </authorList>
    </citation>
    <scope>NUCLEOTIDE SEQUENCE</scope>
    <source>
        <strain evidence="5">MUM 19.33</strain>
    </source>
</reference>
<keyword evidence="3" id="KW-0802">TPR repeat</keyword>
<proteinExistence type="inferred from homology"/>
<feature type="region of interest" description="Disordered" evidence="4">
    <location>
        <begin position="1083"/>
        <end position="1114"/>
    </location>
</feature>
<dbReference type="SUPFAM" id="SSF48452">
    <property type="entry name" value="TPR-like"/>
    <property type="match status" value="2"/>
</dbReference>
<dbReference type="AlphaFoldDB" id="A0A9P9Y5N6"/>
<feature type="compositionally biased region" description="Polar residues" evidence="4">
    <location>
        <begin position="1100"/>
        <end position="1114"/>
    </location>
</feature>
<accession>A0A9P9Y5N6</accession>
<feature type="compositionally biased region" description="Basic residues" evidence="4">
    <location>
        <begin position="828"/>
        <end position="843"/>
    </location>
</feature>
<evidence type="ECO:0000313" key="6">
    <source>
        <dbReference type="Proteomes" id="UP001055219"/>
    </source>
</evidence>
<feature type="compositionally biased region" description="Polar residues" evidence="4">
    <location>
        <begin position="791"/>
        <end position="802"/>
    </location>
</feature>
<evidence type="ECO:0000313" key="5">
    <source>
        <dbReference type="EMBL" id="KAI6783941.1"/>
    </source>
</evidence>
<feature type="repeat" description="TPR" evidence="3">
    <location>
        <begin position="1006"/>
        <end position="1039"/>
    </location>
</feature>
<dbReference type="PROSITE" id="PS50005">
    <property type="entry name" value="TPR"/>
    <property type="match status" value="1"/>
</dbReference>
<dbReference type="InterPro" id="IPR051722">
    <property type="entry name" value="Endocytosis_PI4K-reg_protein"/>
</dbReference>
<dbReference type="Pfam" id="PF13181">
    <property type="entry name" value="TPR_8"/>
    <property type="match status" value="1"/>
</dbReference>
<dbReference type="Proteomes" id="UP001055219">
    <property type="component" value="Unassembled WGS sequence"/>
</dbReference>
<evidence type="ECO:0000256" key="1">
    <source>
        <dbReference type="ARBA" id="ARBA00002550"/>
    </source>
</evidence>
<keyword evidence="6" id="KW-1185">Reference proteome</keyword>